<dbReference type="Proteomes" id="UP000639772">
    <property type="component" value="Chromosome 1"/>
</dbReference>
<feature type="region of interest" description="Disordered" evidence="1">
    <location>
        <begin position="406"/>
        <end position="438"/>
    </location>
</feature>
<evidence type="ECO:0000256" key="1">
    <source>
        <dbReference type="SAM" id="MobiDB-lite"/>
    </source>
</evidence>
<protein>
    <submittedName>
        <fullName evidence="2">Uncharacterized protein</fullName>
    </submittedName>
</protein>
<organism evidence="2 3">
    <name type="scientific">Vanilla planifolia</name>
    <name type="common">Vanilla</name>
    <dbReference type="NCBI Taxonomy" id="51239"/>
    <lineage>
        <taxon>Eukaryota</taxon>
        <taxon>Viridiplantae</taxon>
        <taxon>Streptophyta</taxon>
        <taxon>Embryophyta</taxon>
        <taxon>Tracheophyta</taxon>
        <taxon>Spermatophyta</taxon>
        <taxon>Magnoliopsida</taxon>
        <taxon>Liliopsida</taxon>
        <taxon>Asparagales</taxon>
        <taxon>Orchidaceae</taxon>
        <taxon>Vanilloideae</taxon>
        <taxon>Vanilleae</taxon>
        <taxon>Vanilla</taxon>
    </lineage>
</organism>
<comment type="caution">
    <text evidence="2">The sequence shown here is derived from an EMBL/GenBank/DDBJ whole genome shotgun (WGS) entry which is preliminary data.</text>
</comment>
<name>A0A835SBM5_VANPL</name>
<reference evidence="2 3" key="1">
    <citation type="journal article" date="2020" name="Nat. Food">
        <title>A phased Vanilla planifolia genome enables genetic improvement of flavour and production.</title>
        <authorList>
            <person name="Hasing T."/>
            <person name="Tang H."/>
            <person name="Brym M."/>
            <person name="Khazi F."/>
            <person name="Huang T."/>
            <person name="Chambers A.H."/>
        </authorList>
    </citation>
    <scope>NUCLEOTIDE SEQUENCE [LARGE SCALE GENOMIC DNA]</scope>
    <source>
        <tissue evidence="2">Leaf</tissue>
    </source>
</reference>
<accession>A0A835SBM5</accession>
<dbReference type="PANTHER" id="PTHR35294:SF1">
    <property type="entry name" value="OS05G0409000 PROTEIN"/>
    <property type="match status" value="1"/>
</dbReference>
<dbReference type="PANTHER" id="PTHR35294">
    <property type="entry name" value="UBIQUITIN-ASSOCIATED/TRANSLATION ELONGATION FACTOR EF1B PROTEIN"/>
    <property type="match status" value="1"/>
</dbReference>
<evidence type="ECO:0000313" key="3">
    <source>
        <dbReference type="Proteomes" id="UP000639772"/>
    </source>
</evidence>
<gene>
    <name evidence="2" type="ORF">HPP92_000684</name>
</gene>
<feature type="compositionally biased region" description="Polar residues" evidence="1">
    <location>
        <begin position="416"/>
        <end position="431"/>
    </location>
</feature>
<dbReference type="EMBL" id="JADCNM010000001">
    <property type="protein sequence ID" value="KAG0500612.1"/>
    <property type="molecule type" value="Genomic_DNA"/>
</dbReference>
<proteinExistence type="predicted"/>
<sequence length="463" mass="50448">MALIANEGRMEESVAWLLLDGEENKQPTAVDLDDKSNAKIDISSELSRIEEMVNKYKCTKQEVERAVVTCEGDLLKAEESLRVQKQVNKVTELAKLDESADSTVLTNKVPVPNQYSLLTRNSLNGIQQKEREERDLNYTKPIASEPLLHESVYRSLQQSLKRPQPKPATLSSRMHPLATDKRLLASTSMVPVSYSLSSSAVPVSEPLEVPQPLFGLTLGQELKAGFHAGVLKEPIVMQRANQNLPSTAATVVSPPVSAGWHSGSVPSMEMKTSDSVSFGPNLPNIGTGASAAQQYYHRNGSRLESFDTNQYYGLSGLHSRSLNASGSTSSSLAVPSSLGLFSGWASSGLSDSSSQDDWNTGSLKPTLDYTSIDWSLDSTPLQTSAKCGGLSNTWSTMFMGGKVTRPPKHDHRNGWYTPQPQEVSVGPSNDPSPLPVGSHEWAKSFEGRDLFHVPRYYVTPPSL</sequence>
<evidence type="ECO:0000313" key="2">
    <source>
        <dbReference type="EMBL" id="KAG0500612.1"/>
    </source>
</evidence>
<dbReference type="OrthoDB" id="515654at2759"/>
<dbReference type="AlphaFoldDB" id="A0A835SBM5"/>